<feature type="domain" description="Large ribosomal subunit protein eL14" evidence="6">
    <location>
        <begin position="153"/>
        <end position="224"/>
    </location>
</feature>
<dbReference type="Proteomes" id="UP000076420">
    <property type="component" value="Unassembled WGS sequence"/>
</dbReference>
<dbReference type="InterPro" id="IPR014722">
    <property type="entry name" value="Rib_uL2_dom2"/>
</dbReference>
<evidence type="ECO:0000256" key="1">
    <source>
        <dbReference type="ARBA" id="ARBA00006592"/>
    </source>
</evidence>
<dbReference type="Pfam" id="PF01929">
    <property type="entry name" value="Ribosomal_L14e"/>
    <property type="match status" value="1"/>
</dbReference>
<comment type="similarity">
    <text evidence="1">Belongs to the eukaryotic ribosomal protein eL14 family.</text>
</comment>
<evidence type="ECO:0000256" key="5">
    <source>
        <dbReference type="ARBA" id="ARBA00035318"/>
    </source>
</evidence>
<proteinExistence type="inferred from homology"/>
<dbReference type="GO" id="GO:0006412">
    <property type="term" value="P:translation"/>
    <property type="evidence" value="ECO:0007669"/>
    <property type="project" value="InterPro"/>
</dbReference>
<dbReference type="InterPro" id="IPR002784">
    <property type="entry name" value="Ribosomal_eL14_dom"/>
</dbReference>
<dbReference type="STRING" id="6526.A0A2C9K1G1"/>
<dbReference type="InterPro" id="IPR039660">
    <property type="entry name" value="Ribosomal_eL14"/>
</dbReference>
<dbReference type="GO" id="GO:0042273">
    <property type="term" value="P:ribosomal large subunit biogenesis"/>
    <property type="evidence" value="ECO:0007669"/>
    <property type="project" value="TreeGrafter"/>
</dbReference>
<dbReference type="Gene3D" id="2.30.30.30">
    <property type="match status" value="1"/>
</dbReference>
<dbReference type="KEGG" id="bgt:106077658"/>
<dbReference type="CDD" id="cd23702">
    <property type="entry name" value="eL14"/>
    <property type="match status" value="1"/>
</dbReference>
<accession>A0A2C9K1G1</accession>
<keyword evidence="2" id="KW-0689">Ribosomal protein</keyword>
<reference evidence="7" key="1">
    <citation type="submission" date="2020-05" db="UniProtKB">
        <authorList>
            <consortium name="EnsemblMetazoa"/>
        </authorList>
    </citation>
    <scope>IDENTIFICATION</scope>
    <source>
        <strain evidence="7">BB02</strain>
    </source>
</reference>
<keyword evidence="3" id="KW-0687">Ribonucleoprotein</keyword>
<gene>
    <name evidence="7" type="primary">106077658</name>
</gene>
<dbReference type="SUPFAM" id="SSF50104">
    <property type="entry name" value="Translation proteins SH3-like domain"/>
    <property type="match status" value="1"/>
</dbReference>
<evidence type="ECO:0000256" key="2">
    <source>
        <dbReference type="ARBA" id="ARBA00022980"/>
    </source>
</evidence>
<dbReference type="FunFam" id="2.30.30.30:FF:000022">
    <property type="entry name" value="60S ribosomal protein L14"/>
    <property type="match status" value="1"/>
</dbReference>
<evidence type="ECO:0000313" key="8">
    <source>
        <dbReference type="Proteomes" id="UP000076420"/>
    </source>
</evidence>
<dbReference type="OrthoDB" id="1875589at2759"/>
<dbReference type="GO" id="GO:0003723">
    <property type="term" value="F:RNA binding"/>
    <property type="evidence" value="ECO:0007669"/>
    <property type="project" value="InterPro"/>
</dbReference>
<protein>
    <recommendedName>
        <fullName evidence="4">Large ribosomal subunit protein eL14</fullName>
    </recommendedName>
    <alternativeName>
        <fullName evidence="5">60S ribosomal protein L14</fullName>
    </alternativeName>
</protein>
<dbReference type="PANTHER" id="PTHR11127:SF2">
    <property type="entry name" value="LARGE RIBOSOMAL SUBUNIT PROTEIN EL14"/>
    <property type="match status" value="1"/>
</dbReference>
<evidence type="ECO:0000256" key="4">
    <source>
        <dbReference type="ARBA" id="ARBA00035215"/>
    </source>
</evidence>
<name>A0A2C9K1G1_BIOGL</name>
<dbReference type="PANTHER" id="PTHR11127">
    <property type="entry name" value="60S RIBOSOMAL PROTEIN L14"/>
    <property type="match status" value="1"/>
</dbReference>
<dbReference type="VEuPathDB" id="VectorBase:BGLB011596"/>
<organism evidence="7 8">
    <name type="scientific">Biomphalaria glabrata</name>
    <name type="common">Bloodfluke planorb</name>
    <name type="synonym">Freshwater snail</name>
    <dbReference type="NCBI Taxonomy" id="6526"/>
    <lineage>
        <taxon>Eukaryota</taxon>
        <taxon>Metazoa</taxon>
        <taxon>Spiralia</taxon>
        <taxon>Lophotrochozoa</taxon>
        <taxon>Mollusca</taxon>
        <taxon>Gastropoda</taxon>
        <taxon>Heterobranchia</taxon>
        <taxon>Euthyneura</taxon>
        <taxon>Panpulmonata</taxon>
        <taxon>Hygrophila</taxon>
        <taxon>Lymnaeoidea</taxon>
        <taxon>Planorbidae</taxon>
        <taxon>Biomphalaria</taxon>
    </lineage>
</organism>
<dbReference type="AlphaFoldDB" id="A0A2C9K1G1"/>
<dbReference type="EnsemblMetazoa" id="BGLB011596-RB">
    <property type="protein sequence ID" value="BGLB011596-PB"/>
    <property type="gene ID" value="BGLB011596"/>
</dbReference>
<dbReference type="GO" id="GO:0003735">
    <property type="term" value="F:structural constituent of ribosome"/>
    <property type="evidence" value="ECO:0007669"/>
    <property type="project" value="InterPro"/>
</dbReference>
<dbReference type="VEuPathDB" id="VectorBase:BGLAX_052803"/>
<dbReference type="InterPro" id="IPR008991">
    <property type="entry name" value="Translation_prot_SH3-like_sf"/>
</dbReference>
<evidence type="ECO:0000259" key="6">
    <source>
        <dbReference type="Pfam" id="PF01929"/>
    </source>
</evidence>
<dbReference type="Gene3D" id="6.10.250.2270">
    <property type="match status" value="1"/>
</dbReference>
<evidence type="ECO:0000256" key="3">
    <source>
        <dbReference type="ARBA" id="ARBA00023274"/>
    </source>
</evidence>
<sequence>MRNCVEAKNKVDILQRHWSCSQAYIQKYKTKLLSGTPRKEDKGRAQKYTDVIWKQVPSSWATHRESWRLAHNRDAWRKLDSVDYAPDETTDKKDLQILNHDKIFFFQPYSRFVEIGRVAYIAHGADKGKLIAIVDVIDQNRALVDGPCSGVGRKDMNFKALHLTPYTIKINHSARTGTVKKAWEAAEVNKKWEQSTWAKKLATAKRRTELTDFERFKLMKAKQAVSYCFFILLMLEFSHNY</sequence>
<evidence type="ECO:0000313" key="7">
    <source>
        <dbReference type="EnsemblMetazoa" id="BGLB011596-PB"/>
    </source>
</evidence>
<dbReference type="GO" id="GO:0022625">
    <property type="term" value="C:cytosolic large ribosomal subunit"/>
    <property type="evidence" value="ECO:0007669"/>
    <property type="project" value="TreeGrafter"/>
</dbReference>